<dbReference type="GO" id="GO:0005737">
    <property type="term" value="C:cytoplasm"/>
    <property type="evidence" value="ECO:0007669"/>
    <property type="project" value="UniProtKB-SubCell"/>
</dbReference>
<dbReference type="NCBIfam" id="TIGR00456">
    <property type="entry name" value="argS"/>
    <property type="match status" value="1"/>
</dbReference>
<evidence type="ECO:0000256" key="10">
    <source>
        <dbReference type="RuleBase" id="RU363038"/>
    </source>
</evidence>
<dbReference type="InterPro" id="IPR035684">
    <property type="entry name" value="ArgRS_core"/>
</dbReference>
<evidence type="ECO:0000259" key="11">
    <source>
        <dbReference type="SMART" id="SM00836"/>
    </source>
</evidence>
<dbReference type="Gene3D" id="3.40.50.620">
    <property type="entry name" value="HUPs"/>
    <property type="match status" value="1"/>
</dbReference>
<dbReference type="HAMAP" id="MF_00123">
    <property type="entry name" value="Arg_tRNA_synth"/>
    <property type="match status" value="1"/>
</dbReference>
<feature type="domain" description="DALR anticodon binding" evidence="11">
    <location>
        <begin position="530"/>
        <end position="649"/>
    </location>
</feature>
<dbReference type="PROSITE" id="PS00178">
    <property type="entry name" value="AA_TRNA_LIGASE_I"/>
    <property type="match status" value="1"/>
</dbReference>
<dbReference type="SUPFAM" id="SSF47323">
    <property type="entry name" value="Anticodon-binding domain of a subclass of class I aminoacyl-tRNA synthetases"/>
    <property type="match status" value="1"/>
</dbReference>
<reference evidence="13 14" key="1">
    <citation type="submission" date="2017-11" db="EMBL/GenBank/DDBJ databases">
        <title>Genomic Encyclopedia of Archaeal and Bacterial Type Strains, Phase II (KMG-II): From Individual Species to Whole Genera.</title>
        <authorList>
            <person name="Goeker M."/>
        </authorList>
    </citation>
    <scope>NUCLEOTIDE SEQUENCE [LARGE SCALE GENOMIC DNA]</scope>
    <source>
        <strain evidence="13 14">DSM 11115</strain>
    </source>
</reference>
<dbReference type="PANTHER" id="PTHR11956">
    <property type="entry name" value="ARGINYL-TRNA SYNTHETASE"/>
    <property type="match status" value="1"/>
</dbReference>
<comment type="subunit">
    <text evidence="9">Monomer.</text>
</comment>
<dbReference type="EMBL" id="PGFA01000001">
    <property type="protein sequence ID" value="PJJ61278.1"/>
    <property type="molecule type" value="Genomic_DNA"/>
</dbReference>
<keyword evidence="14" id="KW-1185">Reference proteome</keyword>
<dbReference type="Gene3D" id="1.10.730.10">
    <property type="entry name" value="Isoleucyl-tRNA Synthetase, Domain 1"/>
    <property type="match status" value="1"/>
</dbReference>
<dbReference type="SUPFAM" id="SSF55190">
    <property type="entry name" value="Arginyl-tRNA synthetase (ArgRS), N-terminal 'additional' domain"/>
    <property type="match status" value="1"/>
</dbReference>
<dbReference type="Pfam" id="PF05746">
    <property type="entry name" value="DALR_1"/>
    <property type="match status" value="1"/>
</dbReference>
<proteinExistence type="inferred from homology"/>
<gene>
    <name evidence="9" type="primary">argS</name>
    <name evidence="13" type="ORF">CLV45_2716</name>
</gene>
<evidence type="ECO:0000256" key="6">
    <source>
        <dbReference type="ARBA" id="ARBA00022917"/>
    </source>
</evidence>
<dbReference type="Gene3D" id="3.30.1360.70">
    <property type="entry name" value="Arginyl tRNA synthetase N-terminal domain"/>
    <property type="match status" value="1"/>
</dbReference>
<dbReference type="SUPFAM" id="SSF52374">
    <property type="entry name" value="Nucleotidylyl transferase"/>
    <property type="match status" value="1"/>
</dbReference>
<name>A0A2M9BTJ1_9BACT</name>
<evidence type="ECO:0000256" key="9">
    <source>
        <dbReference type="HAMAP-Rule" id="MF_00123"/>
    </source>
</evidence>
<dbReference type="Proteomes" id="UP000228535">
    <property type="component" value="Unassembled WGS sequence"/>
</dbReference>
<comment type="caution">
    <text evidence="13">The sequence shown here is derived from an EMBL/GenBank/DDBJ whole genome shotgun (WGS) entry which is preliminary data.</text>
</comment>
<dbReference type="InterPro" id="IPR001412">
    <property type="entry name" value="aa-tRNA-synth_I_CS"/>
</dbReference>
<protein>
    <recommendedName>
        <fullName evidence="9">Arginine--tRNA ligase</fullName>
        <ecNumber evidence="9">6.1.1.19</ecNumber>
    </recommendedName>
    <alternativeName>
        <fullName evidence="9">Arginyl-tRNA synthetase</fullName>
        <shortName evidence="9">ArgRS</shortName>
    </alternativeName>
</protein>
<dbReference type="EC" id="6.1.1.19" evidence="9"/>
<dbReference type="PRINTS" id="PR01038">
    <property type="entry name" value="TRNASYNTHARG"/>
</dbReference>
<evidence type="ECO:0000256" key="8">
    <source>
        <dbReference type="ARBA" id="ARBA00049339"/>
    </source>
</evidence>
<keyword evidence="4 9" id="KW-0547">Nucleotide-binding</keyword>
<dbReference type="InterPro" id="IPR005148">
    <property type="entry name" value="Arg-tRNA-synth_N"/>
</dbReference>
<dbReference type="InterPro" id="IPR001278">
    <property type="entry name" value="Arg-tRNA-ligase"/>
</dbReference>
<organism evidence="13 14">
    <name type="scientific">Hymenobacter chitinivorans DSM 11115</name>
    <dbReference type="NCBI Taxonomy" id="1121954"/>
    <lineage>
        <taxon>Bacteria</taxon>
        <taxon>Pseudomonadati</taxon>
        <taxon>Bacteroidota</taxon>
        <taxon>Cytophagia</taxon>
        <taxon>Cytophagales</taxon>
        <taxon>Hymenobacteraceae</taxon>
        <taxon>Hymenobacter</taxon>
    </lineage>
</organism>
<comment type="subcellular location">
    <subcellularLocation>
        <location evidence="9">Cytoplasm</location>
    </subcellularLocation>
</comment>
<dbReference type="GO" id="GO:0005524">
    <property type="term" value="F:ATP binding"/>
    <property type="evidence" value="ECO:0007669"/>
    <property type="project" value="UniProtKB-UniRule"/>
</dbReference>
<comment type="catalytic activity">
    <reaction evidence="8 9">
        <text>tRNA(Arg) + L-arginine + ATP = L-arginyl-tRNA(Arg) + AMP + diphosphate</text>
        <dbReference type="Rhea" id="RHEA:20301"/>
        <dbReference type="Rhea" id="RHEA-COMP:9658"/>
        <dbReference type="Rhea" id="RHEA-COMP:9673"/>
        <dbReference type="ChEBI" id="CHEBI:30616"/>
        <dbReference type="ChEBI" id="CHEBI:32682"/>
        <dbReference type="ChEBI" id="CHEBI:33019"/>
        <dbReference type="ChEBI" id="CHEBI:78442"/>
        <dbReference type="ChEBI" id="CHEBI:78513"/>
        <dbReference type="ChEBI" id="CHEBI:456215"/>
        <dbReference type="EC" id="6.1.1.19"/>
    </reaction>
</comment>
<feature type="domain" description="Arginyl tRNA synthetase N-terminal" evidence="12">
    <location>
        <begin position="58"/>
        <end position="141"/>
    </location>
</feature>
<evidence type="ECO:0000256" key="3">
    <source>
        <dbReference type="ARBA" id="ARBA00022598"/>
    </source>
</evidence>
<dbReference type="SMART" id="SM00836">
    <property type="entry name" value="DALR_1"/>
    <property type="match status" value="1"/>
</dbReference>
<keyword evidence="6 9" id="KW-0648">Protein biosynthesis</keyword>
<evidence type="ECO:0000256" key="1">
    <source>
        <dbReference type="ARBA" id="ARBA00005594"/>
    </source>
</evidence>
<dbReference type="AlphaFoldDB" id="A0A2M9BTJ1"/>
<dbReference type="InterPro" id="IPR008909">
    <property type="entry name" value="DALR_anticod-bd"/>
</dbReference>
<evidence type="ECO:0000313" key="13">
    <source>
        <dbReference type="EMBL" id="PJJ61278.1"/>
    </source>
</evidence>
<evidence type="ECO:0000259" key="12">
    <source>
        <dbReference type="SMART" id="SM01016"/>
    </source>
</evidence>
<dbReference type="InterPro" id="IPR036695">
    <property type="entry name" value="Arg-tRNA-synth_N_sf"/>
</dbReference>
<keyword evidence="5 9" id="KW-0067">ATP-binding</keyword>
<evidence type="ECO:0000256" key="7">
    <source>
        <dbReference type="ARBA" id="ARBA00023146"/>
    </source>
</evidence>
<dbReference type="SMART" id="SM01016">
    <property type="entry name" value="Arg_tRNA_synt_N"/>
    <property type="match status" value="1"/>
</dbReference>
<feature type="short sequence motif" description="'HIGH' region" evidence="9">
    <location>
        <begin position="177"/>
        <end position="187"/>
    </location>
</feature>
<keyword evidence="7 9" id="KW-0030">Aminoacyl-tRNA synthetase</keyword>
<dbReference type="PANTHER" id="PTHR11956:SF5">
    <property type="entry name" value="ARGININE--TRNA LIGASE, CYTOPLASMIC"/>
    <property type="match status" value="1"/>
</dbReference>
<keyword evidence="2 9" id="KW-0963">Cytoplasm</keyword>
<evidence type="ECO:0000256" key="2">
    <source>
        <dbReference type="ARBA" id="ARBA00022490"/>
    </source>
</evidence>
<evidence type="ECO:0000256" key="5">
    <source>
        <dbReference type="ARBA" id="ARBA00022840"/>
    </source>
</evidence>
<accession>A0A2M9BTJ1</accession>
<keyword evidence="3 9" id="KW-0436">Ligase</keyword>
<dbReference type="GO" id="GO:0004814">
    <property type="term" value="F:arginine-tRNA ligase activity"/>
    <property type="evidence" value="ECO:0007669"/>
    <property type="project" value="UniProtKB-UniRule"/>
</dbReference>
<evidence type="ECO:0000256" key="4">
    <source>
        <dbReference type="ARBA" id="ARBA00022741"/>
    </source>
</evidence>
<dbReference type="InterPro" id="IPR014729">
    <property type="entry name" value="Rossmann-like_a/b/a_fold"/>
</dbReference>
<comment type="similarity">
    <text evidence="1 9 10">Belongs to the class-I aminoacyl-tRNA synthetase family.</text>
</comment>
<sequence length="649" mass="72445">MKDDRAEDRLGGRQRRVAGCSLNPARVPLLLRQHFRRISRSLRRSSLLTQHPVQQLEQDIRAALSAAIQQVFGVTVGPDQLVIQPTRKEFAGSFTLVTFSLTKALGKGPEQIGQGLGEWLTANEPRISGFNVVKGFLNLEVADQQWLSLFQGLVQQPDGTPVPTGGPQNVVVEYSSPNTNKPLHLGHLRNNFLGYSVAEILKATGATVSKVNLVNDRGIHICKSMLGYQRFGHAETPQSDGIKGDHLVGKYYVLFEKHYREQVQQLVAEGVAEDKAKASAPLMLEARDMLQKWEAGDEEVVSLWRQMNGWVYEGHNATYAAIGVDFDKFYYESGTYLLGKERVQEGLDRGLFYRKEDGSTWVDLAAEGLDQKILLRSDGTSVYLTQDLGTAELKYADFHYDSSIYVIADEQNYHMQVLQATLQKLEKPYAAAIHHLSYGMVDLPTGKMKTREGTVVDADELVREVVEAAQAATLEKGKIEGLTDDEQAQLFHTLGLGALKYYLLKVDPKKRMLFNPEESVSLEGHTGPFIQYSHARIAQLRRKAEQLGVTVGTDFSSLGDLQKSEREMIEELARYATVVTEAARTFSPAIVAQYAYDLAKAYNRFYAEVQVLQEPDEAKRAFRVALSVQTGRAIKASMKLLGIEVPERM</sequence>
<dbReference type="Pfam" id="PF00750">
    <property type="entry name" value="tRNA-synt_1d"/>
    <property type="match status" value="1"/>
</dbReference>
<dbReference type="GO" id="GO:0006420">
    <property type="term" value="P:arginyl-tRNA aminoacylation"/>
    <property type="evidence" value="ECO:0007669"/>
    <property type="project" value="UniProtKB-UniRule"/>
</dbReference>
<evidence type="ECO:0000313" key="14">
    <source>
        <dbReference type="Proteomes" id="UP000228535"/>
    </source>
</evidence>
<dbReference type="Pfam" id="PF03485">
    <property type="entry name" value="Arg_tRNA_synt_N"/>
    <property type="match status" value="1"/>
</dbReference>
<dbReference type="InterPro" id="IPR009080">
    <property type="entry name" value="tRNAsynth_Ia_anticodon-bd"/>
</dbReference>